<reference evidence="2 3" key="1">
    <citation type="submission" date="2019-01" db="EMBL/GenBank/DDBJ databases">
        <title>Nuclear Genome Assembly of the Microalgal Biofuel strain Nannochloropsis salina CCMP1776.</title>
        <authorList>
            <person name="Hovde B."/>
        </authorList>
    </citation>
    <scope>NUCLEOTIDE SEQUENCE [LARGE SCALE GENOMIC DNA]</scope>
    <source>
        <strain evidence="2 3">CCMP1776</strain>
    </source>
</reference>
<organism evidence="2 3">
    <name type="scientific">Nannochloropsis salina CCMP1776</name>
    <dbReference type="NCBI Taxonomy" id="1027361"/>
    <lineage>
        <taxon>Eukaryota</taxon>
        <taxon>Sar</taxon>
        <taxon>Stramenopiles</taxon>
        <taxon>Ochrophyta</taxon>
        <taxon>Eustigmatophyceae</taxon>
        <taxon>Eustigmatales</taxon>
        <taxon>Monodopsidaceae</taxon>
        <taxon>Microchloropsis</taxon>
        <taxon>Microchloropsis salina</taxon>
    </lineage>
</organism>
<feature type="non-terminal residue" evidence="2">
    <location>
        <position position="226"/>
    </location>
</feature>
<name>A0A4D9CMV7_9STRA</name>
<dbReference type="AlphaFoldDB" id="A0A4D9CMV7"/>
<accession>A0A4D9CMV7</accession>
<evidence type="ECO:0000256" key="1">
    <source>
        <dbReference type="SAM" id="MobiDB-lite"/>
    </source>
</evidence>
<feature type="compositionally biased region" description="Pro residues" evidence="1">
    <location>
        <begin position="206"/>
        <end position="226"/>
    </location>
</feature>
<dbReference type="EMBL" id="SDOX01000193">
    <property type="protein sequence ID" value="TFJ79844.1"/>
    <property type="molecule type" value="Genomic_DNA"/>
</dbReference>
<feature type="region of interest" description="Disordered" evidence="1">
    <location>
        <begin position="204"/>
        <end position="226"/>
    </location>
</feature>
<gene>
    <name evidence="2" type="ORF">NSK_008811</name>
</gene>
<proteinExistence type="predicted"/>
<evidence type="ECO:0000313" key="3">
    <source>
        <dbReference type="Proteomes" id="UP000355283"/>
    </source>
</evidence>
<evidence type="ECO:0000313" key="2">
    <source>
        <dbReference type="EMBL" id="TFJ79844.1"/>
    </source>
</evidence>
<sequence>MGQIQGALTVLENAPLSKSGVPSWAEHDTFTATRTLFYNLSLLDRVLEEVSKDVLLPLESLLAQILNALLGCRRLPLSPALRFALCRAYSSFLRTSTTINVFAFSKDMHALLAPSPSPSLAPLPPLSRTGILEVVQVVFRWKLSSGQLSPSLVADLLPCLLQQLKVKEVNVRVACLGALAVAGAVTGKAEIYKVGMPRGLDTVSPPSLPSSLPPSYPPIHLSPPPT</sequence>
<comment type="caution">
    <text evidence="2">The sequence shown here is derived from an EMBL/GenBank/DDBJ whole genome shotgun (WGS) entry which is preliminary data.</text>
</comment>
<keyword evidence="3" id="KW-1185">Reference proteome</keyword>
<protein>
    <submittedName>
        <fullName evidence="2">Uncharacterized protein</fullName>
    </submittedName>
</protein>
<dbReference type="Proteomes" id="UP000355283">
    <property type="component" value="Unassembled WGS sequence"/>
</dbReference>